<evidence type="ECO:0000256" key="1">
    <source>
        <dbReference type="SAM" id="MobiDB-lite"/>
    </source>
</evidence>
<dbReference type="InterPro" id="IPR002121">
    <property type="entry name" value="HRDC_dom"/>
</dbReference>
<feature type="compositionally biased region" description="Acidic residues" evidence="1">
    <location>
        <begin position="177"/>
        <end position="188"/>
    </location>
</feature>
<feature type="region of interest" description="Disordered" evidence="1">
    <location>
        <begin position="154"/>
        <end position="188"/>
    </location>
</feature>
<dbReference type="AlphaFoldDB" id="A0A8H5C793"/>
<sequence length="224" mass="25190">MPRTNAARSVGPLTLGIDELVKGKLLYVDPATEVAYYGNVDDPNRVLLNEKKKRSAVGRVKKRLVVDRDPLASRLVQWRRKACKRRGPAHHHDFILSNKSLTLITNAHPPSISTATKLASFLSETPAWSSEFAQEIIDVIVKYDAELKELRKNEGGKKKKATTEPPSKRQKRSTVPEEVEMGENNEDVMEIDEDDDRAMEVDNEATAFTHDSTQKHSNIVNMTT</sequence>
<protein>
    <recommendedName>
        <fullName evidence="2">HRDC domain-containing protein</fullName>
    </recommendedName>
</protein>
<dbReference type="PROSITE" id="PS50967">
    <property type="entry name" value="HRDC"/>
    <property type="match status" value="1"/>
</dbReference>
<evidence type="ECO:0000259" key="2">
    <source>
        <dbReference type="PROSITE" id="PS50967"/>
    </source>
</evidence>
<feature type="domain" description="HRDC" evidence="2">
    <location>
        <begin position="65"/>
        <end position="150"/>
    </location>
</feature>
<evidence type="ECO:0000313" key="4">
    <source>
        <dbReference type="Proteomes" id="UP000541558"/>
    </source>
</evidence>
<name>A0A8H5C793_9AGAR</name>
<dbReference type="GO" id="GO:0003676">
    <property type="term" value="F:nucleic acid binding"/>
    <property type="evidence" value="ECO:0007669"/>
    <property type="project" value="InterPro"/>
</dbReference>
<gene>
    <name evidence="3" type="ORF">D9611_011740</name>
</gene>
<keyword evidence="4" id="KW-1185">Reference proteome</keyword>
<reference evidence="3 4" key="1">
    <citation type="journal article" date="2020" name="ISME J.">
        <title>Uncovering the hidden diversity of litter-decomposition mechanisms in mushroom-forming fungi.</title>
        <authorList>
            <person name="Floudas D."/>
            <person name="Bentzer J."/>
            <person name="Ahren D."/>
            <person name="Johansson T."/>
            <person name="Persson P."/>
            <person name="Tunlid A."/>
        </authorList>
    </citation>
    <scope>NUCLEOTIDE SEQUENCE [LARGE SCALE GENOMIC DNA]</scope>
    <source>
        <strain evidence="3 4">CBS 175.51</strain>
    </source>
</reference>
<dbReference type="Proteomes" id="UP000541558">
    <property type="component" value="Unassembled WGS sequence"/>
</dbReference>
<evidence type="ECO:0000313" key="3">
    <source>
        <dbReference type="EMBL" id="KAF5335287.1"/>
    </source>
</evidence>
<dbReference type="EMBL" id="JAACJK010000063">
    <property type="protein sequence ID" value="KAF5335287.1"/>
    <property type="molecule type" value="Genomic_DNA"/>
</dbReference>
<accession>A0A8H5C793</accession>
<organism evidence="3 4">
    <name type="scientific">Ephemerocybe angulata</name>
    <dbReference type="NCBI Taxonomy" id="980116"/>
    <lineage>
        <taxon>Eukaryota</taxon>
        <taxon>Fungi</taxon>
        <taxon>Dikarya</taxon>
        <taxon>Basidiomycota</taxon>
        <taxon>Agaricomycotina</taxon>
        <taxon>Agaricomycetes</taxon>
        <taxon>Agaricomycetidae</taxon>
        <taxon>Agaricales</taxon>
        <taxon>Agaricineae</taxon>
        <taxon>Psathyrellaceae</taxon>
        <taxon>Ephemerocybe</taxon>
    </lineage>
</organism>
<comment type="caution">
    <text evidence="3">The sequence shown here is derived from an EMBL/GenBank/DDBJ whole genome shotgun (WGS) entry which is preliminary data.</text>
</comment>
<proteinExistence type="predicted"/>